<evidence type="ECO:0000256" key="6">
    <source>
        <dbReference type="RuleBase" id="RU363053"/>
    </source>
</evidence>
<dbReference type="GO" id="GO:0016020">
    <property type="term" value="C:membrane"/>
    <property type="evidence" value="ECO:0007669"/>
    <property type="project" value="UniProtKB-SubCell"/>
</dbReference>
<comment type="similarity">
    <text evidence="2 6">Belongs to the peroxisomal membrane protein PXMP2/4 family.</text>
</comment>
<dbReference type="PANTHER" id="PTHR11266:SF80">
    <property type="entry name" value="PEROXISOMAL MEMBRANE PROTEIN 2"/>
    <property type="match status" value="1"/>
</dbReference>
<feature type="transmembrane region" description="Helical" evidence="6">
    <location>
        <begin position="146"/>
        <end position="164"/>
    </location>
</feature>
<organism evidence="8 9">
    <name type="scientific">Triparma laevis f. longispina</name>
    <dbReference type="NCBI Taxonomy" id="1714387"/>
    <lineage>
        <taxon>Eukaryota</taxon>
        <taxon>Sar</taxon>
        <taxon>Stramenopiles</taxon>
        <taxon>Ochrophyta</taxon>
        <taxon>Bolidophyceae</taxon>
        <taxon>Parmales</taxon>
        <taxon>Triparmaceae</taxon>
        <taxon>Triparma</taxon>
    </lineage>
</organism>
<keyword evidence="4 6" id="KW-1133">Transmembrane helix</keyword>
<evidence type="ECO:0000256" key="1">
    <source>
        <dbReference type="ARBA" id="ARBA00004141"/>
    </source>
</evidence>
<protein>
    <submittedName>
        <fullName evidence="8">Uncharacterized protein</fullName>
    </submittedName>
</protein>
<feature type="transmembrane region" description="Helical" evidence="6">
    <location>
        <begin position="115"/>
        <end position="134"/>
    </location>
</feature>
<dbReference type="InterPro" id="IPR007248">
    <property type="entry name" value="Mpv17_PMP22"/>
</dbReference>
<keyword evidence="9" id="KW-1185">Reference proteome</keyword>
<reference evidence="9" key="1">
    <citation type="journal article" date="2023" name="Commun. Biol.">
        <title>Genome analysis of Parmales, the sister group of diatoms, reveals the evolutionary specialization of diatoms from phago-mixotrophs to photoautotrophs.</title>
        <authorList>
            <person name="Ban H."/>
            <person name="Sato S."/>
            <person name="Yoshikawa S."/>
            <person name="Yamada K."/>
            <person name="Nakamura Y."/>
            <person name="Ichinomiya M."/>
            <person name="Sato N."/>
            <person name="Blanc-Mathieu R."/>
            <person name="Endo H."/>
            <person name="Kuwata A."/>
            <person name="Ogata H."/>
        </authorList>
    </citation>
    <scope>NUCLEOTIDE SEQUENCE [LARGE SCALE GENOMIC DNA]</scope>
    <source>
        <strain evidence="9">NIES 3700</strain>
    </source>
</reference>
<sequence>MKPSLVQTSLLFLYLTSSPATSLPNKYIGRSAISGPSTPLPFLEEVEVSREFGKGRKGQLTTKISTLIETYPTSSNLFQGLLLFTLSDLLAQIIHSPPGLPEYTKSLVKLDIDRSLKAGIFGMFYSGGLIASWIRWIDFKFPSSRLGLNAIIKVLLDILVFGIIGNSLNILIRGCFSSGCPNGLNIVKLKMGRVFKNDLKVFPVADLLCFSVVRKEFRASFVGVVSLGWNTWISIVSYDEGH</sequence>
<keyword evidence="7" id="KW-0732">Signal</keyword>
<name>A0A9W7AUM9_9STRA</name>
<dbReference type="GO" id="GO:0005737">
    <property type="term" value="C:cytoplasm"/>
    <property type="evidence" value="ECO:0007669"/>
    <property type="project" value="TreeGrafter"/>
</dbReference>
<evidence type="ECO:0000256" key="2">
    <source>
        <dbReference type="ARBA" id="ARBA00006824"/>
    </source>
</evidence>
<keyword evidence="3 6" id="KW-0812">Transmembrane</keyword>
<dbReference type="Pfam" id="PF04117">
    <property type="entry name" value="Mpv17_PMP22"/>
    <property type="match status" value="1"/>
</dbReference>
<dbReference type="AlphaFoldDB" id="A0A9W7AUM9"/>
<dbReference type="Proteomes" id="UP001165122">
    <property type="component" value="Unassembled WGS sequence"/>
</dbReference>
<dbReference type="EMBL" id="BRXW01000753">
    <property type="protein sequence ID" value="GMH76290.1"/>
    <property type="molecule type" value="Genomic_DNA"/>
</dbReference>
<evidence type="ECO:0000256" key="7">
    <source>
        <dbReference type="SAM" id="SignalP"/>
    </source>
</evidence>
<dbReference type="OrthoDB" id="430207at2759"/>
<comment type="caution">
    <text evidence="8">The sequence shown here is derived from an EMBL/GenBank/DDBJ whole genome shotgun (WGS) entry which is preliminary data.</text>
</comment>
<evidence type="ECO:0000313" key="8">
    <source>
        <dbReference type="EMBL" id="GMH76290.1"/>
    </source>
</evidence>
<gene>
    <name evidence="8" type="ORF">TrLO_g11618</name>
</gene>
<accession>A0A9W7AUM9</accession>
<keyword evidence="5 6" id="KW-0472">Membrane</keyword>
<evidence type="ECO:0000313" key="9">
    <source>
        <dbReference type="Proteomes" id="UP001165122"/>
    </source>
</evidence>
<evidence type="ECO:0000256" key="4">
    <source>
        <dbReference type="ARBA" id="ARBA00022989"/>
    </source>
</evidence>
<evidence type="ECO:0000256" key="3">
    <source>
        <dbReference type="ARBA" id="ARBA00022692"/>
    </source>
</evidence>
<feature type="signal peptide" evidence="7">
    <location>
        <begin position="1"/>
        <end position="22"/>
    </location>
</feature>
<dbReference type="PANTHER" id="PTHR11266">
    <property type="entry name" value="PEROXISOMAL MEMBRANE PROTEIN 2, PXMP2 MPV17"/>
    <property type="match status" value="1"/>
</dbReference>
<evidence type="ECO:0000256" key="5">
    <source>
        <dbReference type="ARBA" id="ARBA00023136"/>
    </source>
</evidence>
<comment type="subcellular location">
    <subcellularLocation>
        <location evidence="1">Membrane</location>
        <topology evidence="1">Multi-pass membrane protein</topology>
    </subcellularLocation>
</comment>
<feature type="chain" id="PRO_5040779479" evidence="7">
    <location>
        <begin position="23"/>
        <end position="242"/>
    </location>
</feature>
<proteinExistence type="inferred from homology"/>